<dbReference type="GO" id="GO:0050660">
    <property type="term" value="F:flavin adenine dinucleotide binding"/>
    <property type="evidence" value="ECO:0007669"/>
    <property type="project" value="InterPro"/>
</dbReference>
<dbReference type="SUPFAM" id="SSF54373">
    <property type="entry name" value="FAD-linked reductases, C-terminal domain"/>
    <property type="match status" value="1"/>
</dbReference>
<keyword evidence="4 6" id="KW-0560">Oxidoreductase</keyword>
<dbReference type="GO" id="GO:0008115">
    <property type="term" value="F:sarcosine oxidase activity"/>
    <property type="evidence" value="ECO:0007669"/>
    <property type="project" value="UniProtKB-EC"/>
</dbReference>
<dbReference type="PANTHER" id="PTHR10961">
    <property type="entry name" value="PEROXISOMAL SARCOSINE OXIDASE"/>
    <property type="match status" value="1"/>
</dbReference>
<organism evidence="6">
    <name type="scientific">uncultured Frankineae bacterium</name>
    <dbReference type="NCBI Taxonomy" id="437475"/>
    <lineage>
        <taxon>Bacteria</taxon>
        <taxon>Bacillati</taxon>
        <taxon>Actinomycetota</taxon>
        <taxon>Actinomycetes</taxon>
        <taxon>Frankiales</taxon>
        <taxon>environmental samples</taxon>
    </lineage>
</organism>
<sequence>MSSYDVVVVGLGGMGSAAAHHLAARGQRVLGLERHTPAHDKGSSHGGSRITRQSYFEDPAYVPLLLRSYELWEQLARDSGEDVISLTGGLFLGREDCLTVAGSLLASRQWDLPHELLSAADVRRRFPTFALADDEVGLYEAKAGFVRPEATVAAHIALAARAGADLHFREPVLEWSSTATGVRVTTAEGTYDAGRLVIAPGAWAPQLLADLGVPITVERQVMYWFEPLGGVGPYTADKHPIYIHEDTSGRQVYGFPAIDGPDRGAKVAFFRGGQPCTPDTIDRQVHDEEIEAIRSRVGQVLPGLPTLYLDAATCMYSNTADQHFVIAQHPAHDNVTVACGFSGHGFKFVPVVGEVLADLATTGTTAHPIGLFDPRRPALGAVPTQPIPATLGANA</sequence>
<proteinExistence type="predicted"/>
<feature type="domain" description="FAD dependent oxidoreductase" evidence="5">
    <location>
        <begin position="5"/>
        <end position="359"/>
    </location>
</feature>
<comment type="cofactor">
    <cofactor evidence="1">
        <name>FAD</name>
        <dbReference type="ChEBI" id="CHEBI:57692"/>
    </cofactor>
</comment>
<reference evidence="6" key="1">
    <citation type="submission" date="2020-02" db="EMBL/GenBank/DDBJ databases">
        <authorList>
            <person name="Meier V. D."/>
        </authorList>
    </citation>
    <scope>NUCLEOTIDE SEQUENCE</scope>
    <source>
        <strain evidence="6">AVDCRST_MAG16</strain>
    </source>
</reference>
<evidence type="ECO:0000313" key="6">
    <source>
        <dbReference type="EMBL" id="CAA9323282.1"/>
    </source>
</evidence>
<dbReference type="InterPro" id="IPR002204">
    <property type="entry name" value="3-OH-isobutyrate_DH-rel_CS"/>
</dbReference>
<dbReference type="PROSITE" id="PS00895">
    <property type="entry name" value="3_HYDROXYISOBUT_DH"/>
    <property type="match status" value="1"/>
</dbReference>
<dbReference type="NCBIfam" id="NF008425">
    <property type="entry name" value="PRK11259.1"/>
    <property type="match status" value="1"/>
</dbReference>
<evidence type="ECO:0000256" key="4">
    <source>
        <dbReference type="ARBA" id="ARBA00023002"/>
    </source>
</evidence>
<dbReference type="Pfam" id="PF01266">
    <property type="entry name" value="DAO"/>
    <property type="match status" value="1"/>
</dbReference>
<dbReference type="InterPro" id="IPR036188">
    <property type="entry name" value="FAD/NAD-bd_sf"/>
</dbReference>
<keyword evidence="2" id="KW-0285">Flavoprotein</keyword>
<dbReference type="PANTHER" id="PTHR10961:SF7">
    <property type="entry name" value="FAD DEPENDENT OXIDOREDUCTASE DOMAIN-CONTAINING PROTEIN"/>
    <property type="match status" value="1"/>
</dbReference>
<evidence type="ECO:0000259" key="5">
    <source>
        <dbReference type="Pfam" id="PF01266"/>
    </source>
</evidence>
<evidence type="ECO:0000256" key="2">
    <source>
        <dbReference type="ARBA" id="ARBA00022630"/>
    </source>
</evidence>
<dbReference type="EC" id="1.5.3.1" evidence="6"/>
<dbReference type="EMBL" id="CADCUE010000073">
    <property type="protein sequence ID" value="CAA9323282.1"/>
    <property type="molecule type" value="Genomic_DNA"/>
</dbReference>
<dbReference type="InterPro" id="IPR045170">
    <property type="entry name" value="MTOX"/>
</dbReference>
<accession>A0A6J4L675</accession>
<protein>
    <submittedName>
        <fullName evidence="6">Monomeric sarcosine oxidase</fullName>
        <ecNumber evidence="6">1.5.3.1</ecNumber>
    </submittedName>
</protein>
<evidence type="ECO:0000256" key="1">
    <source>
        <dbReference type="ARBA" id="ARBA00001974"/>
    </source>
</evidence>
<evidence type="ECO:0000256" key="3">
    <source>
        <dbReference type="ARBA" id="ARBA00022827"/>
    </source>
</evidence>
<dbReference type="Gene3D" id="3.50.50.60">
    <property type="entry name" value="FAD/NAD(P)-binding domain"/>
    <property type="match status" value="1"/>
</dbReference>
<name>A0A6J4L675_9ACTN</name>
<dbReference type="AlphaFoldDB" id="A0A6J4L675"/>
<dbReference type="SUPFAM" id="SSF51905">
    <property type="entry name" value="FAD/NAD(P)-binding domain"/>
    <property type="match status" value="1"/>
</dbReference>
<gene>
    <name evidence="6" type="ORF">AVDCRST_MAG16-893</name>
</gene>
<dbReference type="Gene3D" id="3.30.9.10">
    <property type="entry name" value="D-Amino Acid Oxidase, subunit A, domain 2"/>
    <property type="match status" value="1"/>
</dbReference>
<dbReference type="InterPro" id="IPR006076">
    <property type="entry name" value="FAD-dep_OxRdtase"/>
</dbReference>
<keyword evidence="3" id="KW-0274">FAD</keyword>